<name>A0AAN7SQM4_9COLE</name>
<dbReference type="Proteomes" id="UP001353858">
    <property type="component" value="Unassembled WGS sequence"/>
</dbReference>
<keyword evidence="2" id="KW-1185">Reference proteome</keyword>
<proteinExistence type="predicted"/>
<comment type="caution">
    <text evidence="1">The sequence shown here is derived from an EMBL/GenBank/DDBJ whole genome shotgun (WGS) entry which is preliminary data.</text>
</comment>
<reference evidence="2" key="1">
    <citation type="submission" date="2023-01" db="EMBL/GenBank/DDBJ databases">
        <title>Key to firefly adult light organ development and bioluminescence: homeobox transcription factors regulate luciferase expression and transportation to peroxisome.</title>
        <authorList>
            <person name="Fu X."/>
        </authorList>
    </citation>
    <scope>NUCLEOTIDE SEQUENCE [LARGE SCALE GENOMIC DNA]</scope>
</reference>
<dbReference type="EMBL" id="JARPUR010000004">
    <property type="protein sequence ID" value="KAK4878565.1"/>
    <property type="molecule type" value="Genomic_DNA"/>
</dbReference>
<protein>
    <submittedName>
        <fullName evidence="1">Uncharacterized protein</fullName>
    </submittedName>
</protein>
<sequence>MVEPREQDETLFNFSEERCTSAAQACAKSREAQTAALMMEIETSPPLVVEMMRMMTRMEENRMRSEQMFYETLRNVSRNNEQSLREPRPYVIMPDLIYGLIKVKKHCKQN</sequence>
<organism evidence="1 2">
    <name type="scientific">Aquatica leii</name>
    <dbReference type="NCBI Taxonomy" id="1421715"/>
    <lineage>
        <taxon>Eukaryota</taxon>
        <taxon>Metazoa</taxon>
        <taxon>Ecdysozoa</taxon>
        <taxon>Arthropoda</taxon>
        <taxon>Hexapoda</taxon>
        <taxon>Insecta</taxon>
        <taxon>Pterygota</taxon>
        <taxon>Neoptera</taxon>
        <taxon>Endopterygota</taxon>
        <taxon>Coleoptera</taxon>
        <taxon>Polyphaga</taxon>
        <taxon>Elateriformia</taxon>
        <taxon>Elateroidea</taxon>
        <taxon>Lampyridae</taxon>
        <taxon>Luciolinae</taxon>
        <taxon>Aquatica</taxon>
    </lineage>
</organism>
<evidence type="ECO:0000313" key="1">
    <source>
        <dbReference type="EMBL" id="KAK4878565.1"/>
    </source>
</evidence>
<gene>
    <name evidence="1" type="ORF">RN001_011071</name>
</gene>
<accession>A0AAN7SQM4</accession>
<dbReference type="AlphaFoldDB" id="A0AAN7SQM4"/>
<evidence type="ECO:0000313" key="2">
    <source>
        <dbReference type="Proteomes" id="UP001353858"/>
    </source>
</evidence>